<evidence type="ECO:0000313" key="2">
    <source>
        <dbReference type="EMBL" id="KAF4124688.1"/>
    </source>
</evidence>
<dbReference type="OrthoDB" id="4174342at2759"/>
<protein>
    <submittedName>
        <fullName evidence="2">Uncharacterized protein</fullName>
    </submittedName>
</protein>
<dbReference type="Proteomes" id="UP000749293">
    <property type="component" value="Unassembled WGS sequence"/>
</dbReference>
<proteinExistence type="predicted"/>
<reference evidence="2" key="1">
    <citation type="submission" date="2020-03" db="EMBL/GenBank/DDBJ databases">
        <title>Site-based positive gene gene selection in Geosmithia morbida across the United States reveals a broad range of putative effectors and factors for local host and environmental adapation.</title>
        <authorList>
            <person name="Onufrak A."/>
            <person name="Murdoch R.W."/>
            <person name="Gazis R."/>
            <person name="Huff M."/>
            <person name="Staton M."/>
            <person name="Klingeman W."/>
            <person name="Hadziabdic D."/>
        </authorList>
    </citation>
    <scope>NUCLEOTIDE SEQUENCE</scope>
    <source>
        <strain evidence="2">1262</strain>
    </source>
</reference>
<feature type="compositionally biased region" description="Polar residues" evidence="1">
    <location>
        <begin position="171"/>
        <end position="190"/>
    </location>
</feature>
<name>A0A9P4YX38_9HYPO</name>
<dbReference type="RefSeq" id="XP_035323340.1">
    <property type="nucleotide sequence ID" value="XM_035467328.1"/>
</dbReference>
<gene>
    <name evidence="2" type="ORF">GMORB2_5354</name>
</gene>
<feature type="compositionally biased region" description="Low complexity" evidence="1">
    <location>
        <begin position="197"/>
        <end position="215"/>
    </location>
</feature>
<dbReference type="EMBL" id="JAANYQ010000004">
    <property type="protein sequence ID" value="KAF4124688.1"/>
    <property type="molecule type" value="Genomic_DNA"/>
</dbReference>
<feature type="compositionally biased region" description="Basic and acidic residues" evidence="1">
    <location>
        <begin position="456"/>
        <end position="475"/>
    </location>
</feature>
<comment type="caution">
    <text evidence="2">The sequence shown here is derived from an EMBL/GenBank/DDBJ whole genome shotgun (WGS) entry which is preliminary data.</text>
</comment>
<feature type="compositionally biased region" description="Gly residues" evidence="1">
    <location>
        <begin position="221"/>
        <end position="232"/>
    </location>
</feature>
<organism evidence="2 3">
    <name type="scientific">Geosmithia morbida</name>
    <dbReference type="NCBI Taxonomy" id="1094350"/>
    <lineage>
        <taxon>Eukaryota</taxon>
        <taxon>Fungi</taxon>
        <taxon>Dikarya</taxon>
        <taxon>Ascomycota</taxon>
        <taxon>Pezizomycotina</taxon>
        <taxon>Sordariomycetes</taxon>
        <taxon>Hypocreomycetidae</taxon>
        <taxon>Hypocreales</taxon>
        <taxon>Bionectriaceae</taxon>
        <taxon>Geosmithia</taxon>
    </lineage>
</organism>
<sequence length="559" mass="57646">MSPDMASSLFPDRPIRPLPKRRLRERLTPEAAESIRYPPSTFSSVPLFQYPPYSARDEAATPRAAGPASNSTVPDQGRQSTRNYTINAATGTAASGPRTALVRREHPEILNTSAAAAAAGRPAAAARPDQRQQSLRLSDPPPPPSAASSVDGYDSFENTNNKKKRKIPSAGDSTLNGTHGSSLGSDVSSPQGGGGVATTTAAAAAAAAATAAAAAEVNGDRAGGVGYAGSGSFGANNSSPGMSGSGRGRLVGRSRNGRSPLRALSDGNNTWAGRPPKGPAPHWASSADYEGGSGIISTAIAKAERLAPRQGQENVSLLEQHSAVAKTAPASTQFTFTCESQVPGSLQWPASGKTARAGMASEKSAAGVSGSSGSGGPPDDPSKGSGGRGGGSSRRKKGRALSKELKAAAEQREQATREQNAHNPPKESERWMCEFCEYKAIFGKEPEALIRKYEKKDLRARQEEADRKRLLEKAKAKGRKAKRSGSAATKGGSAGNQAGGTQTAGTEAEQWNDGGLFHETAEAVYVQEEPGAASDGGGASRRGKLKDQLSHDSGTIPPG</sequence>
<evidence type="ECO:0000256" key="1">
    <source>
        <dbReference type="SAM" id="MobiDB-lite"/>
    </source>
</evidence>
<feature type="compositionally biased region" description="Low complexity" evidence="1">
    <location>
        <begin position="499"/>
        <end position="509"/>
    </location>
</feature>
<feature type="region of interest" description="Disordered" evidence="1">
    <location>
        <begin position="343"/>
        <end position="429"/>
    </location>
</feature>
<feature type="region of interest" description="Disordered" evidence="1">
    <location>
        <begin position="456"/>
        <end position="559"/>
    </location>
</feature>
<feature type="compositionally biased region" description="Low complexity" evidence="1">
    <location>
        <begin position="114"/>
        <end position="127"/>
    </location>
</feature>
<feature type="compositionally biased region" description="Low complexity" evidence="1">
    <location>
        <begin position="233"/>
        <end position="242"/>
    </location>
</feature>
<feature type="region of interest" description="Disordered" evidence="1">
    <location>
        <begin position="1"/>
        <end position="286"/>
    </location>
</feature>
<dbReference type="GeneID" id="55971582"/>
<evidence type="ECO:0000313" key="3">
    <source>
        <dbReference type="Proteomes" id="UP000749293"/>
    </source>
</evidence>
<dbReference type="AlphaFoldDB" id="A0A9P4YX38"/>
<accession>A0A9P4YX38</accession>
<feature type="compositionally biased region" description="Polar residues" evidence="1">
    <location>
        <begin position="68"/>
        <end position="93"/>
    </location>
</feature>
<feature type="compositionally biased region" description="Basic and acidic residues" evidence="1">
    <location>
        <begin position="401"/>
        <end position="429"/>
    </location>
</feature>
<keyword evidence="3" id="KW-1185">Reference proteome</keyword>